<dbReference type="OrthoDB" id="5524691at2"/>
<reference evidence="3 4" key="1">
    <citation type="submission" date="2019-02" db="EMBL/GenBank/DDBJ databases">
        <title>Deep-cultivation of Planctomycetes and their phenomic and genomic characterization uncovers novel biology.</title>
        <authorList>
            <person name="Wiegand S."/>
            <person name="Jogler M."/>
            <person name="Boedeker C."/>
            <person name="Pinto D."/>
            <person name="Vollmers J."/>
            <person name="Rivas-Marin E."/>
            <person name="Kohn T."/>
            <person name="Peeters S.H."/>
            <person name="Heuer A."/>
            <person name="Rast P."/>
            <person name="Oberbeckmann S."/>
            <person name="Bunk B."/>
            <person name="Jeske O."/>
            <person name="Meyerdierks A."/>
            <person name="Storesund J.E."/>
            <person name="Kallscheuer N."/>
            <person name="Luecker S."/>
            <person name="Lage O.M."/>
            <person name="Pohl T."/>
            <person name="Merkel B.J."/>
            <person name="Hornburger P."/>
            <person name="Mueller R.-W."/>
            <person name="Bruemmer F."/>
            <person name="Labrenz M."/>
            <person name="Spormann A.M."/>
            <person name="Op den Camp H."/>
            <person name="Overmann J."/>
            <person name="Amann R."/>
            <person name="Jetten M.S.M."/>
            <person name="Mascher T."/>
            <person name="Medema M.H."/>
            <person name="Devos D.P."/>
            <person name="Kaster A.-K."/>
            <person name="Ovreas L."/>
            <person name="Rohde M."/>
            <person name="Galperin M.Y."/>
            <person name="Jogler C."/>
        </authorList>
    </citation>
    <scope>NUCLEOTIDE SEQUENCE [LARGE SCALE GENOMIC DNA]</scope>
    <source>
        <strain evidence="3 4">Pla85_3_4</strain>
    </source>
</reference>
<feature type="transmembrane region" description="Helical" evidence="2">
    <location>
        <begin position="496"/>
        <end position="515"/>
    </location>
</feature>
<organism evidence="3 4">
    <name type="scientific">Lignipirellula cremea</name>
    <dbReference type="NCBI Taxonomy" id="2528010"/>
    <lineage>
        <taxon>Bacteria</taxon>
        <taxon>Pseudomonadati</taxon>
        <taxon>Planctomycetota</taxon>
        <taxon>Planctomycetia</taxon>
        <taxon>Pirellulales</taxon>
        <taxon>Pirellulaceae</taxon>
        <taxon>Lignipirellula</taxon>
    </lineage>
</organism>
<feature type="transmembrane region" description="Helical" evidence="2">
    <location>
        <begin position="366"/>
        <end position="388"/>
    </location>
</feature>
<feature type="transmembrane region" description="Helical" evidence="2">
    <location>
        <begin position="400"/>
        <end position="425"/>
    </location>
</feature>
<feature type="transmembrane region" description="Helical" evidence="2">
    <location>
        <begin position="147"/>
        <end position="168"/>
    </location>
</feature>
<feature type="transmembrane region" description="Helical" evidence="2">
    <location>
        <begin position="245"/>
        <end position="270"/>
    </location>
</feature>
<keyword evidence="2" id="KW-1133">Transmembrane helix</keyword>
<keyword evidence="2" id="KW-0812">Transmembrane</keyword>
<dbReference type="Proteomes" id="UP000317648">
    <property type="component" value="Chromosome"/>
</dbReference>
<feature type="region of interest" description="Disordered" evidence="1">
    <location>
        <begin position="526"/>
        <end position="580"/>
    </location>
</feature>
<name>A0A518DLP0_9BACT</name>
<feature type="transmembrane region" description="Helical" evidence="2">
    <location>
        <begin position="174"/>
        <end position="197"/>
    </location>
</feature>
<gene>
    <name evidence="3" type="ORF">Pla8534_05050</name>
</gene>
<protein>
    <recommendedName>
        <fullName evidence="5">ABC-2 family transporter protein</fullName>
    </recommendedName>
</protein>
<dbReference type="EMBL" id="CP036433">
    <property type="protein sequence ID" value="QDU92756.1"/>
    <property type="molecule type" value="Genomic_DNA"/>
</dbReference>
<feature type="transmembrane region" description="Helical" evidence="2">
    <location>
        <begin position="310"/>
        <end position="331"/>
    </location>
</feature>
<proteinExistence type="predicted"/>
<dbReference type="KEGG" id="lcre:Pla8534_05050"/>
<evidence type="ECO:0000313" key="4">
    <source>
        <dbReference type="Proteomes" id="UP000317648"/>
    </source>
</evidence>
<feature type="transmembrane region" description="Helical" evidence="2">
    <location>
        <begin position="54"/>
        <end position="77"/>
    </location>
</feature>
<evidence type="ECO:0000256" key="2">
    <source>
        <dbReference type="SAM" id="Phobius"/>
    </source>
</evidence>
<dbReference type="AlphaFoldDB" id="A0A518DLP0"/>
<keyword evidence="4" id="KW-1185">Reference proteome</keyword>
<feature type="transmembrane region" description="Helical" evidence="2">
    <location>
        <begin position="209"/>
        <end position="233"/>
    </location>
</feature>
<feature type="transmembrane region" description="Helical" evidence="2">
    <location>
        <begin position="282"/>
        <end position="304"/>
    </location>
</feature>
<evidence type="ECO:0000256" key="1">
    <source>
        <dbReference type="SAM" id="MobiDB-lite"/>
    </source>
</evidence>
<dbReference type="RefSeq" id="WP_145048987.1">
    <property type="nucleotide sequence ID" value="NZ_CP036433.1"/>
</dbReference>
<feature type="transmembrane region" description="Helical" evidence="2">
    <location>
        <begin position="89"/>
        <end position="114"/>
    </location>
</feature>
<evidence type="ECO:0008006" key="5">
    <source>
        <dbReference type="Google" id="ProtNLM"/>
    </source>
</evidence>
<feature type="compositionally biased region" description="Basic and acidic residues" evidence="1">
    <location>
        <begin position="531"/>
        <end position="555"/>
    </location>
</feature>
<sequence>MSTLDKGLLPEELAGQEPAAAGIARLEGWLDRAGERLNPILVKEARQAMKSMQFVVTFTLLILCAWAWTGLVLSLSYAQHGEAMYFQPMGPLVLAGYFTVLAVPLLVIVPYMAFRSLASEREDGTFELLSITALSARQIVTGKLGSAILQIIVYYSALSPCIAFTYLLRGIDVVSIMLLLSGLFLGSVLLSALGLLLATVTTVQVWQMLISILQLIGQLFITGWVVTAVWVWVEAGSPTAYDDRIFWLIMLLLALIMGSFLALFVMAAAAQISFSSDNRSTRLRMVMCVQHLILFGWAVCWYANQKEWEAFTFFFSISAFYWAVMGSLMSGEMAELSPRVRRQLPQSLLGRAVFTWFNPGSGTGTLFALLNYLLGVVCVAFLGTFLGLWNESDPFPFEHIVLPGILWLSYLAIYLTIGRGLVMLFRQRMAIGVFRAFSINLFVIVGGAVGPFLASAILPAIFDLNVASYEYDMMQLPNWLWTIIEVHDESLSAQSVIVGLVLLGGGLAFLVQLALAAREVEATRQAAPQRVLEDEAEMHPRRESLPSSPWDHDEPASGEPAPSEQAAISPEDPAAPGIIE</sequence>
<accession>A0A518DLP0</accession>
<keyword evidence="2" id="KW-0472">Membrane</keyword>
<evidence type="ECO:0000313" key="3">
    <source>
        <dbReference type="EMBL" id="QDU92756.1"/>
    </source>
</evidence>
<feature type="transmembrane region" description="Helical" evidence="2">
    <location>
        <begin position="437"/>
        <end position="462"/>
    </location>
</feature>